<evidence type="ECO:0000313" key="3">
    <source>
        <dbReference type="Proteomes" id="UP000660708"/>
    </source>
</evidence>
<dbReference type="AlphaFoldDB" id="A0A8I0T652"/>
<keyword evidence="1" id="KW-0472">Membrane</keyword>
<comment type="caution">
    <text evidence="2">The sequence shown here is derived from an EMBL/GenBank/DDBJ whole genome shotgun (WGS) entry which is preliminary data.</text>
</comment>
<accession>A0A8I0T652</accession>
<keyword evidence="3" id="KW-1185">Reference proteome</keyword>
<organism evidence="2 3">
    <name type="scientific">Pseudoalteromonas peptidolytica F12-50-A1</name>
    <dbReference type="NCBI Taxonomy" id="1315280"/>
    <lineage>
        <taxon>Bacteria</taxon>
        <taxon>Pseudomonadati</taxon>
        <taxon>Pseudomonadota</taxon>
        <taxon>Gammaproteobacteria</taxon>
        <taxon>Alteromonadales</taxon>
        <taxon>Pseudoalteromonadaceae</taxon>
        <taxon>Pseudoalteromonas</taxon>
    </lineage>
</organism>
<feature type="transmembrane region" description="Helical" evidence="1">
    <location>
        <begin position="6"/>
        <end position="24"/>
    </location>
</feature>
<feature type="transmembrane region" description="Helical" evidence="1">
    <location>
        <begin position="36"/>
        <end position="54"/>
    </location>
</feature>
<keyword evidence="1" id="KW-1133">Transmembrane helix</keyword>
<dbReference type="Proteomes" id="UP000660708">
    <property type="component" value="Unassembled WGS sequence"/>
</dbReference>
<keyword evidence="1" id="KW-0812">Transmembrane</keyword>
<gene>
    <name evidence="2" type="ORF">PPEP_a3179</name>
</gene>
<proteinExistence type="predicted"/>
<reference evidence="2 3" key="1">
    <citation type="submission" date="2015-06" db="EMBL/GenBank/DDBJ databases">
        <title>Genome sequence of Pseudoalteromonas peptidolytica.</title>
        <authorList>
            <person name="Xie B.-B."/>
            <person name="Rong J.-C."/>
            <person name="Qin Q.-L."/>
            <person name="Zhang Y.-Z."/>
        </authorList>
    </citation>
    <scope>NUCLEOTIDE SEQUENCE [LARGE SCALE GENOMIC DNA]</scope>
    <source>
        <strain evidence="2 3">F12-50-A1</strain>
    </source>
</reference>
<dbReference type="RefSeq" id="WP_225740790.1">
    <property type="nucleotide sequence ID" value="NZ_AQHF01000030.1"/>
</dbReference>
<evidence type="ECO:0000313" key="2">
    <source>
        <dbReference type="EMBL" id="MBE0348077.1"/>
    </source>
</evidence>
<dbReference type="EMBL" id="AQHF01000030">
    <property type="protein sequence ID" value="MBE0348077.1"/>
    <property type="molecule type" value="Genomic_DNA"/>
</dbReference>
<name>A0A8I0T652_9GAMM</name>
<evidence type="ECO:0000256" key="1">
    <source>
        <dbReference type="SAM" id="Phobius"/>
    </source>
</evidence>
<protein>
    <recommendedName>
        <fullName evidence="4">Cardiolipin synthase N-terminal domain-containing protein</fullName>
    </recommendedName>
</protein>
<evidence type="ECO:0008006" key="4">
    <source>
        <dbReference type="Google" id="ProtNLM"/>
    </source>
</evidence>
<sequence>MFETPLLIFGAVCAYLLPVTLVAGSKRTKGHEKNGWLIGILLFSWVALLLYISIVPKHGWNKNRSKR</sequence>